<gene>
    <name evidence="5" type="ORF">ENS64_17695</name>
</gene>
<dbReference type="PANTHER" id="PTHR11712">
    <property type="entry name" value="POLYKETIDE SYNTHASE-RELATED"/>
    <property type="match status" value="1"/>
</dbReference>
<comment type="caution">
    <text evidence="5">The sequence shown here is derived from an EMBL/GenBank/DDBJ whole genome shotgun (WGS) entry which is preliminary data.</text>
</comment>
<evidence type="ECO:0000259" key="4">
    <source>
        <dbReference type="PROSITE" id="PS52004"/>
    </source>
</evidence>
<dbReference type="PANTHER" id="PTHR11712:SF347">
    <property type="entry name" value="BETA KETOACYL-ACYL CARRIER PROTEIN SYNTHASE"/>
    <property type="match status" value="1"/>
</dbReference>
<dbReference type="InterPro" id="IPR018201">
    <property type="entry name" value="Ketoacyl_synth_AS"/>
</dbReference>
<accession>A0A7C4QRQ9</accession>
<protein>
    <submittedName>
        <fullName evidence="5">Beta-ketoacyl-[acyl-carrier-protein] synthase family protein</fullName>
    </submittedName>
</protein>
<organism evidence="5">
    <name type="scientific">Schlesneria paludicola</name>
    <dbReference type="NCBI Taxonomy" id="360056"/>
    <lineage>
        <taxon>Bacteria</taxon>
        <taxon>Pseudomonadati</taxon>
        <taxon>Planctomycetota</taxon>
        <taxon>Planctomycetia</taxon>
        <taxon>Planctomycetales</taxon>
        <taxon>Planctomycetaceae</taxon>
        <taxon>Schlesneria</taxon>
    </lineage>
</organism>
<dbReference type="EMBL" id="DSVQ01000019">
    <property type="protein sequence ID" value="HGT41083.1"/>
    <property type="molecule type" value="Genomic_DNA"/>
</dbReference>
<dbReference type="Pfam" id="PF02801">
    <property type="entry name" value="Ketoacyl-synt_C"/>
    <property type="match status" value="1"/>
</dbReference>
<evidence type="ECO:0000256" key="1">
    <source>
        <dbReference type="ARBA" id="ARBA00008467"/>
    </source>
</evidence>
<dbReference type="GO" id="GO:0006633">
    <property type="term" value="P:fatty acid biosynthetic process"/>
    <property type="evidence" value="ECO:0007669"/>
    <property type="project" value="InterPro"/>
</dbReference>
<reference evidence="5" key="1">
    <citation type="journal article" date="2020" name="mSystems">
        <title>Genome- and Community-Level Interaction Insights into Carbon Utilization and Element Cycling Functions of Hydrothermarchaeota in Hydrothermal Sediment.</title>
        <authorList>
            <person name="Zhou Z."/>
            <person name="Liu Y."/>
            <person name="Xu W."/>
            <person name="Pan J."/>
            <person name="Luo Z.H."/>
            <person name="Li M."/>
        </authorList>
    </citation>
    <scope>NUCLEOTIDE SEQUENCE [LARGE SCALE GENOMIC DNA]</scope>
    <source>
        <strain evidence="5">SpSt-508</strain>
    </source>
</reference>
<dbReference type="Gene3D" id="3.40.47.10">
    <property type="match status" value="2"/>
</dbReference>
<dbReference type="CDD" id="cd00834">
    <property type="entry name" value="KAS_I_II"/>
    <property type="match status" value="1"/>
</dbReference>
<dbReference type="InterPro" id="IPR016039">
    <property type="entry name" value="Thiolase-like"/>
</dbReference>
<name>A0A7C4QRQ9_9PLAN</name>
<dbReference type="InterPro" id="IPR014031">
    <property type="entry name" value="Ketoacyl_synth_C"/>
</dbReference>
<sequence length="418" mass="43071">MSRIAVPPAADPVVISGIGLMTPLGADRETTWKRLLVGDRGIVPLTARDLYPGTTVEAAPTQWIGGPVPWPEHCRTELQAGLDPVLVLTRAVAAEALADARISPAELADPRCGCVFGTSKGGLHTVDRLRGNAADASPFGELWPSNAATQLVRDYGLTGPSLAPVAACATGLVALLQAAALIRQGECDLVLAGSADYSLHPLVLASFQRLGVLARGEPPHSASRPFDRRRSGFVVGGGAAACVLERASLAVRRGAPIYAVIAAGALGADPTGMTSLDVSGQTLAPLIGRVMENAQRVDLVHLHGTGTRQNDPAECRAVTQALGAAQALPPCTSSKGALGHLLGAAGSVEAALVCLSLRDQLIPPAVNLEQPDPECDLPFVTKNAVPCPLHVVLKLSLGFGGHQAAALFARWPGLASQT</sequence>
<dbReference type="GO" id="GO:0004315">
    <property type="term" value="F:3-oxoacyl-[acyl-carrier-protein] synthase activity"/>
    <property type="evidence" value="ECO:0007669"/>
    <property type="project" value="InterPro"/>
</dbReference>
<evidence type="ECO:0000313" key="5">
    <source>
        <dbReference type="EMBL" id="HGT41083.1"/>
    </source>
</evidence>
<dbReference type="InterPro" id="IPR020841">
    <property type="entry name" value="PKS_Beta-ketoAc_synthase_dom"/>
</dbReference>
<dbReference type="InterPro" id="IPR000794">
    <property type="entry name" value="Beta-ketoacyl_synthase"/>
</dbReference>
<dbReference type="PROSITE" id="PS00606">
    <property type="entry name" value="KS3_1"/>
    <property type="match status" value="1"/>
</dbReference>
<evidence type="ECO:0000256" key="3">
    <source>
        <dbReference type="RuleBase" id="RU003694"/>
    </source>
</evidence>
<proteinExistence type="inferred from homology"/>
<keyword evidence="2 3" id="KW-0808">Transferase</keyword>
<dbReference type="PROSITE" id="PS52004">
    <property type="entry name" value="KS3_2"/>
    <property type="match status" value="1"/>
</dbReference>
<comment type="similarity">
    <text evidence="1 3">Belongs to the thiolase-like superfamily. Beta-ketoacyl-ACP synthases family.</text>
</comment>
<dbReference type="InterPro" id="IPR014030">
    <property type="entry name" value="Ketoacyl_synth_N"/>
</dbReference>
<evidence type="ECO:0000256" key="2">
    <source>
        <dbReference type="ARBA" id="ARBA00022679"/>
    </source>
</evidence>
<dbReference type="Pfam" id="PF00109">
    <property type="entry name" value="ketoacyl-synt"/>
    <property type="match status" value="1"/>
</dbReference>
<dbReference type="SUPFAM" id="SSF53901">
    <property type="entry name" value="Thiolase-like"/>
    <property type="match status" value="2"/>
</dbReference>
<dbReference type="AlphaFoldDB" id="A0A7C4QRQ9"/>
<feature type="domain" description="Ketosynthase family 3 (KS3)" evidence="4">
    <location>
        <begin position="10"/>
        <end position="410"/>
    </location>
</feature>
<dbReference type="SMART" id="SM00825">
    <property type="entry name" value="PKS_KS"/>
    <property type="match status" value="1"/>
</dbReference>